<accession>A0A1L7D4F2</accession>
<sequence>MGIDIPNPILGADMGKPPGRTTPVYSESAAQGVPQSGSPCYVGRMDEKTPRPGTGAGAKAPSNTADVQGQEKPGLNTTETCLEAAYQRVAAELS</sequence>
<protein>
    <submittedName>
        <fullName evidence="2">Uncharacterized protein</fullName>
    </submittedName>
</protein>
<organism evidence="2 3">
    <name type="scientific">Corynebacterium phocae</name>
    <dbReference type="NCBI Taxonomy" id="161895"/>
    <lineage>
        <taxon>Bacteria</taxon>
        <taxon>Bacillati</taxon>
        <taxon>Actinomycetota</taxon>
        <taxon>Actinomycetes</taxon>
        <taxon>Mycobacteriales</taxon>
        <taxon>Corynebacteriaceae</taxon>
        <taxon>Corynebacterium</taxon>
    </lineage>
</organism>
<feature type="compositionally biased region" description="Polar residues" evidence="1">
    <location>
        <begin position="23"/>
        <end position="38"/>
    </location>
</feature>
<proteinExistence type="predicted"/>
<gene>
    <name evidence="2" type="ORF">CPHO_08955</name>
</gene>
<dbReference type="Proteomes" id="UP000185491">
    <property type="component" value="Chromosome"/>
</dbReference>
<keyword evidence="3" id="KW-1185">Reference proteome</keyword>
<dbReference type="EMBL" id="CP009249">
    <property type="protein sequence ID" value="APT92995.1"/>
    <property type="molecule type" value="Genomic_DNA"/>
</dbReference>
<dbReference type="KEGG" id="cpho:CPHO_08955"/>
<feature type="region of interest" description="Disordered" evidence="1">
    <location>
        <begin position="1"/>
        <end position="79"/>
    </location>
</feature>
<evidence type="ECO:0000256" key="1">
    <source>
        <dbReference type="SAM" id="MobiDB-lite"/>
    </source>
</evidence>
<dbReference type="AlphaFoldDB" id="A0A1L7D4F2"/>
<evidence type="ECO:0000313" key="3">
    <source>
        <dbReference type="Proteomes" id="UP000185491"/>
    </source>
</evidence>
<evidence type="ECO:0000313" key="2">
    <source>
        <dbReference type="EMBL" id="APT92995.1"/>
    </source>
</evidence>
<name>A0A1L7D4F2_9CORY</name>
<reference evidence="2 3" key="1">
    <citation type="submission" date="2014-08" db="EMBL/GenBank/DDBJ databases">
        <title>Complete genome sequence of Corynebacterium phocae M408/89/1(T)(=DSM 44612(T)), isolated from the common seal (Phoca vitulina).</title>
        <authorList>
            <person name="Ruckert C."/>
            <person name="Albersmeier A."/>
            <person name="Winkler A."/>
            <person name="Kalinowski J."/>
        </authorList>
    </citation>
    <scope>NUCLEOTIDE SEQUENCE [LARGE SCALE GENOMIC DNA]</scope>
    <source>
        <strain evidence="2 3">M408/89/1</strain>
    </source>
</reference>